<dbReference type="InterPro" id="IPR050833">
    <property type="entry name" value="Poly_Biosynth_Transport"/>
</dbReference>
<evidence type="ECO:0000256" key="2">
    <source>
        <dbReference type="ARBA" id="ARBA00007430"/>
    </source>
</evidence>
<dbReference type="EMBL" id="HF951689">
    <property type="protein sequence ID" value="CCW35483.1"/>
    <property type="molecule type" value="Genomic_DNA"/>
</dbReference>
<dbReference type="KEGG" id="ccz:CCALI_01669"/>
<feature type="transmembrane region" description="Helical" evidence="7">
    <location>
        <begin position="21"/>
        <end position="47"/>
    </location>
</feature>
<feature type="transmembrane region" description="Helical" evidence="7">
    <location>
        <begin position="397"/>
        <end position="416"/>
    </location>
</feature>
<evidence type="ECO:0000256" key="4">
    <source>
        <dbReference type="ARBA" id="ARBA00022692"/>
    </source>
</evidence>
<gene>
    <name evidence="8" type="ORF">CCALI_01669</name>
</gene>
<feature type="transmembrane region" description="Helical" evidence="7">
    <location>
        <begin position="364"/>
        <end position="385"/>
    </location>
</feature>
<dbReference type="eggNOG" id="COG2244">
    <property type="taxonomic scope" value="Bacteria"/>
</dbReference>
<feature type="transmembrane region" description="Helical" evidence="7">
    <location>
        <begin position="113"/>
        <end position="136"/>
    </location>
</feature>
<dbReference type="HOGENOM" id="CLU_048074_0_0_0"/>
<feature type="transmembrane region" description="Helical" evidence="7">
    <location>
        <begin position="288"/>
        <end position="306"/>
    </location>
</feature>
<feature type="transmembrane region" description="Helical" evidence="7">
    <location>
        <begin position="250"/>
        <end position="268"/>
    </location>
</feature>
<dbReference type="STRING" id="454171.CP488_02424"/>
<reference evidence="9" key="1">
    <citation type="submission" date="2013-03" db="EMBL/GenBank/DDBJ databases">
        <title>Genome sequence of Chthonomonas calidirosea, the first sequenced genome from the Armatimonadetes phylum (formally candidate division OP10).</title>
        <authorList>
            <person name="Lee K.C.Y."/>
            <person name="Morgan X.C."/>
            <person name="Dunfield P.F."/>
            <person name="Tamas I."/>
            <person name="Houghton K.M."/>
            <person name="Vyssotski M."/>
            <person name="Ryan J.L.J."/>
            <person name="Lagutin K."/>
            <person name="McDonald I.R."/>
            <person name="Stott M.B."/>
        </authorList>
    </citation>
    <scope>NUCLEOTIDE SEQUENCE [LARGE SCALE GENOMIC DNA]</scope>
    <source>
        <strain evidence="9">DSM 23976 / ICMP 18418 / T49</strain>
    </source>
</reference>
<organism evidence="8 9">
    <name type="scientific">Chthonomonas calidirosea (strain DSM 23976 / ICMP 18418 / T49)</name>
    <dbReference type="NCBI Taxonomy" id="1303518"/>
    <lineage>
        <taxon>Bacteria</taxon>
        <taxon>Bacillati</taxon>
        <taxon>Armatimonadota</taxon>
        <taxon>Chthonomonadia</taxon>
        <taxon>Chthonomonadales</taxon>
        <taxon>Chthonomonadaceae</taxon>
        <taxon>Chthonomonas</taxon>
    </lineage>
</organism>
<keyword evidence="5 7" id="KW-1133">Transmembrane helix</keyword>
<protein>
    <recommendedName>
        <fullName evidence="10">Membrane protein involved in the export of O-antigen and teichoic acid</fullName>
    </recommendedName>
</protein>
<dbReference type="RefSeq" id="WP_016483015.1">
    <property type="nucleotide sequence ID" value="NC_021487.1"/>
</dbReference>
<keyword evidence="4 7" id="KW-0812">Transmembrane</keyword>
<dbReference type="AlphaFoldDB" id="S0EYK9"/>
<feature type="transmembrane region" description="Helical" evidence="7">
    <location>
        <begin position="151"/>
        <end position="177"/>
    </location>
</feature>
<evidence type="ECO:0000256" key="7">
    <source>
        <dbReference type="SAM" id="Phobius"/>
    </source>
</evidence>
<dbReference type="OrthoDB" id="8562875at2"/>
<feature type="transmembrane region" description="Helical" evidence="7">
    <location>
        <begin position="428"/>
        <end position="446"/>
    </location>
</feature>
<keyword evidence="6 7" id="KW-0472">Membrane</keyword>
<feature type="transmembrane region" description="Helical" evidence="7">
    <location>
        <begin position="189"/>
        <end position="205"/>
    </location>
</feature>
<evidence type="ECO:0000313" key="9">
    <source>
        <dbReference type="Proteomes" id="UP000014227"/>
    </source>
</evidence>
<evidence type="ECO:0000256" key="1">
    <source>
        <dbReference type="ARBA" id="ARBA00004651"/>
    </source>
</evidence>
<keyword evidence="3" id="KW-1003">Cell membrane</keyword>
<evidence type="ECO:0000313" key="8">
    <source>
        <dbReference type="EMBL" id="CCW35483.1"/>
    </source>
</evidence>
<evidence type="ECO:0000256" key="6">
    <source>
        <dbReference type="ARBA" id="ARBA00023136"/>
    </source>
</evidence>
<feature type="transmembrane region" description="Helical" evidence="7">
    <location>
        <begin position="53"/>
        <end position="79"/>
    </location>
</feature>
<dbReference type="GO" id="GO:0005886">
    <property type="term" value="C:plasma membrane"/>
    <property type="evidence" value="ECO:0007669"/>
    <property type="project" value="UniProtKB-SubCell"/>
</dbReference>
<evidence type="ECO:0000256" key="5">
    <source>
        <dbReference type="ARBA" id="ARBA00022989"/>
    </source>
</evidence>
<evidence type="ECO:0008006" key="10">
    <source>
        <dbReference type="Google" id="ProtNLM"/>
    </source>
</evidence>
<dbReference type="Proteomes" id="UP000014227">
    <property type="component" value="Chromosome I"/>
</dbReference>
<proteinExistence type="inferred from homology"/>
<dbReference type="PANTHER" id="PTHR30250:SF10">
    <property type="entry name" value="LIPOPOLYSACCHARIDE BIOSYNTHESIS PROTEIN WZXC"/>
    <property type="match status" value="1"/>
</dbReference>
<dbReference type="PANTHER" id="PTHR30250">
    <property type="entry name" value="PST FAMILY PREDICTED COLANIC ACID TRANSPORTER"/>
    <property type="match status" value="1"/>
</dbReference>
<comment type="similarity">
    <text evidence="2">Belongs to the polysaccharide synthase family.</text>
</comment>
<feature type="transmembrane region" description="Helical" evidence="7">
    <location>
        <begin position="211"/>
        <end position="230"/>
    </location>
</feature>
<accession>S0EYK9</accession>
<evidence type="ECO:0000256" key="3">
    <source>
        <dbReference type="ARBA" id="ARBA00022475"/>
    </source>
</evidence>
<dbReference type="PATRIC" id="fig|1303518.3.peg.1718"/>
<sequence>MQQNKRHWLHNLWKALGIDQAIAYTAINRGWTLISGALSLLLISHFLTPVEQGYYFTFADILALQIFFELGLSTVLVPFASHEFAHLRWTEEGILEGDSTAKSRLASLLRFSLLWYGAVALAVLLFVLPGGIWFFSHYHRAGIHVHWELPWVWIVLVTSGSLAVTPLLCILEGCGLIAQIARLQMQQTIVGTVLFWIALTLHWGINTAPITNTVAFLWSGLWVFGTYWRWIQDLWRHPTSYARVNWKTEILPFHWRIAVCWLSSYAVLRMFDPILFATHGPVMAGQMGMSLAVMASIAAFALSWVTTKSAPFGMLISKQEYDTLDGIFFPSLWQSLLIELSAGGLFWCAAVALQRFYPRLGTRFLAPLPLLLLVATTVVYHIVNAEWIYLRAHKQEPFLGIALLAGILIAGGSLLLAKPYGATGVMGVYFLVHLVVSFGGGTLIFVKKRNEWHRSRPTDIPLKTIE</sequence>
<keyword evidence="9" id="KW-1185">Reference proteome</keyword>
<dbReference type="InParanoid" id="S0EYK9"/>
<name>S0EYK9_CHTCT</name>
<comment type="subcellular location">
    <subcellularLocation>
        <location evidence="1">Cell membrane</location>
        <topology evidence="1">Multi-pass membrane protein</topology>
    </subcellularLocation>
</comment>
<feature type="transmembrane region" description="Helical" evidence="7">
    <location>
        <begin position="327"/>
        <end position="352"/>
    </location>
</feature>